<protein>
    <recommendedName>
        <fullName evidence="2">Cytokinin riboside 5'-monophosphate phosphoribohydrolase</fullName>
        <ecNumber evidence="2">3.2.2.n1</ecNumber>
    </recommendedName>
</protein>
<organism evidence="3 4">
    <name type="scientific">Mobilicoccus caccae</name>
    <dbReference type="NCBI Taxonomy" id="1859295"/>
    <lineage>
        <taxon>Bacteria</taxon>
        <taxon>Bacillati</taxon>
        <taxon>Actinomycetota</taxon>
        <taxon>Actinomycetes</taxon>
        <taxon>Micrococcales</taxon>
        <taxon>Dermatophilaceae</taxon>
        <taxon>Mobilicoccus</taxon>
    </lineage>
</organism>
<reference evidence="4" key="1">
    <citation type="journal article" date="2019" name="Int. J. Syst. Evol. Microbiol.">
        <title>The Global Catalogue of Microorganisms (GCM) 10K type strain sequencing project: providing services to taxonomists for standard genome sequencing and annotation.</title>
        <authorList>
            <consortium name="The Broad Institute Genomics Platform"/>
            <consortium name="The Broad Institute Genome Sequencing Center for Infectious Disease"/>
            <person name="Wu L."/>
            <person name="Ma J."/>
        </authorList>
    </citation>
    <scope>NUCLEOTIDE SEQUENCE [LARGE SCALE GENOMIC DNA]</scope>
    <source>
        <strain evidence="4">NBRC 113072</strain>
    </source>
</reference>
<evidence type="ECO:0000313" key="3">
    <source>
        <dbReference type="EMBL" id="GMA41492.1"/>
    </source>
</evidence>
<dbReference type="EC" id="3.2.2.n1" evidence="2"/>
<dbReference type="Proteomes" id="UP001157126">
    <property type="component" value="Unassembled WGS sequence"/>
</dbReference>
<dbReference type="RefSeq" id="WP_284305036.1">
    <property type="nucleotide sequence ID" value="NZ_BSUO01000001.1"/>
</dbReference>
<dbReference type="PANTHER" id="PTHR31223">
    <property type="entry name" value="LOG FAMILY PROTEIN YJL055W"/>
    <property type="match status" value="1"/>
</dbReference>
<evidence type="ECO:0000256" key="2">
    <source>
        <dbReference type="RuleBase" id="RU363015"/>
    </source>
</evidence>
<proteinExistence type="inferred from homology"/>
<dbReference type="NCBIfam" id="TIGR00730">
    <property type="entry name" value="Rossman fold protein, TIGR00730 family"/>
    <property type="match status" value="1"/>
</dbReference>
<comment type="catalytic activity">
    <reaction evidence="2">
        <text>N(6)-(dimethylallyl)adenosine 5'-phosphate + H2O = N(6)-dimethylallyladenine + D-ribose 5-phosphate</text>
        <dbReference type="Rhea" id="RHEA:48560"/>
        <dbReference type="ChEBI" id="CHEBI:15377"/>
        <dbReference type="ChEBI" id="CHEBI:17660"/>
        <dbReference type="ChEBI" id="CHEBI:57526"/>
        <dbReference type="ChEBI" id="CHEBI:78346"/>
        <dbReference type="EC" id="3.2.2.n1"/>
    </reaction>
</comment>
<dbReference type="SUPFAM" id="SSF102405">
    <property type="entry name" value="MCP/YpsA-like"/>
    <property type="match status" value="1"/>
</dbReference>
<gene>
    <name evidence="3" type="ORF">GCM10025883_35370</name>
</gene>
<dbReference type="PANTHER" id="PTHR31223:SF70">
    <property type="entry name" value="LOG FAMILY PROTEIN YJL055W"/>
    <property type="match status" value="1"/>
</dbReference>
<sequence length="191" mass="20319">MRSVCVFCGSSPGDDPRYLEAATALGDELARRGMRLVYGGASVGLMGALADAVLAGGGEVVGVIPEHLVSSEIAHPGLTELHVTNSMHERKAIMAETSDGFVALPGGFGTLEELVEILTWNQLGLIAKPVGLLNTLGFYDRLTSFFGHCVSQGFIRAPHLGLYTIDPEPSSLIEAMTNHVPTTTPKWKDRS</sequence>
<dbReference type="EMBL" id="BSUO01000001">
    <property type="protein sequence ID" value="GMA41492.1"/>
    <property type="molecule type" value="Genomic_DNA"/>
</dbReference>
<dbReference type="Gene3D" id="3.40.50.450">
    <property type="match status" value="1"/>
</dbReference>
<evidence type="ECO:0000313" key="4">
    <source>
        <dbReference type="Proteomes" id="UP001157126"/>
    </source>
</evidence>
<name>A0ABQ6IWH1_9MICO</name>
<evidence type="ECO:0000256" key="1">
    <source>
        <dbReference type="ARBA" id="ARBA00006763"/>
    </source>
</evidence>
<dbReference type="Pfam" id="PF03641">
    <property type="entry name" value="Lysine_decarbox"/>
    <property type="match status" value="1"/>
</dbReference>
<accession>A0ABQ6IWH1</accession>
<dbReference type="InterPro" id="IPR031100">
    <property type="entry name" value="LOG_fam"/>
</dbReference>
<keyword evidence="2" id="KW-0203">Cytokinin biosynthesis</keyword>
<keyword evidence="2" id="KW-0378">Hydrolase</keyword>
<comment type="catalytic activity">
    <reaction evidence="2">
        <text>9-ribosyl-trans-zeatin 5'-phosphate + H2O = trans-zeatin + D-ribose 5-phosphate</text>
        <dbReference type="Rhea" id="RHEA:48564"/>
        <dbReference type="ChEBI" id="CHEBI:15377"/>
        <dbReference type="ChEBI" id="CHEBI:16522"/>
        <dbReference type="ChEBI" id="CHEBI:78346"/>
        <dbReference type="ChEBI" id="CHEBI:87947"/>
        <dbReference type="EC" id="3.2.2.n1"/>
    </reaction>
</comment>
<comment type="caution">
    <text evidence="3">The sequence shown here is derived from an EMBL/GenBank/DDBJ whole genome shotgun (WGS) entry which is preliminary data.</text>
</comment>
<dbReference type="InterPro" id="IPR005269">
    <property type="entry name" value="LOG"/>
</dbReference>
<comment type="similarity">
    <text evidence="1 2">Belongs to the LOG family.</text>
</comment>
<keyword evidence="4" id="KW-1185">Reference proteome</keyword>